<feature type="compositionally biased region" description="Pro residues" evidence="1">
    <location>
        <begin position="210"/>
        <end position="221"/>
    </location>
</feature>
<dbReference type="Pfam" id="PF16989">
    <property type="entry name" value="T6SS_VasJ"/>
    <property type="match status" value="1"/>
</dbReference>
<feature type="region of interest" description="Disordered" evidence="1">
    <location>
        <begin position="174"/>
        <end position="223"/>
    </location>
</feature>
<dbReference type="PATRIC" id="fig|1177154.3.peg.257"/>
<dbReference type="eggNOG" id="COG3515">
    <property type="taxonomic scope" value="Bacteria"/>
</dbReference>
<feature type="domain" description="ImpA N-terminal" evidence="2">
    <location>
        <begin position="17"/>
        <end position="121"/>
    </location>
</feature>
<evidence type="ECO:0000256" key="1">
    <source>
        <dbReference type="SAM" id="MobiDB-lite"/>
    </source>
</evidence>
<dbReference type="PANTHER" id="PTHR37024">
    <property type="entry name" value="TYPE VI SECRETION SYSTEM DUF2094 AND IMPA-RELATED DOMAIN PROTEIN"/>
    <property type="match status" value="1"/>
</dbReference>
<accession>A0A095SQJ7</accession>
<dbReference type="RefSeq" id="WP_035229610.1">
    <property type="nucleotide sequence ID" value="NZ_ARXV01000001.1"/>
</dbReference>
<dbReference type="Pfam" id="PF06812">
    <property type="entry name" value="ImpA_N"/>
    <property type="match status" value="1"/>
</dbReference>
<name>A0A095SQJ7_9GAMM</name>
<organism evidence="3 4">
    <name type="scientific">Alcanivorax nanhaiticus</name>
    <dbReference type="NCBI Taxonomy" id="1177154"/>
    <lineage>
        <taxon>Bacteria</taxon>
        <taxon>Pseudomonadati</taxon>
        <taxon>Pseudomonadota</taxon>
        <taxon>Gammaproteobacteria</taxon>
        <taxon>Oceanospirillales</taxon>
        <taxon>Alcanivoracaceae</taxon>
        <taxon>Alcanivorax</taxon>
    </lineage>
</organism>
<comment type="caution">
    <text evidence="3">The sequence shown here is derived from an EMBL/GenBank/DDBJ whole genome shotgun (WGS) entry which is preliminary data.</text>
</comment>
<keyword evidence="4" id="KW-1185">Reference proteome</keyword>
<dbReference type="AlphaFoldDB" id="A0A095SQJ7"/>
<gene>
    <name evidence="3" type="ORF">Y5S_00256</name>
</gene>
<sequence length="515" mass="56242">MTDTATLSLVELVQTWQDKPAGEDPRYSDSFAQLRAEVEKLAGNDFPRIREQGEKLLSEQALDMRVLAYTSLACTYLEGARGLADALDAWCWLIQHAWIGATVSCHPARENGRVSAITWLQQERLATYLSGQPSDASELAALSEKLDQFHSLLAEKLPEPIRLKAVERWLDNQKQNAQPSQAVASQPQAESKSQPATRETEVSTSTPTSTPTPPASQPPAAPISGADLVIKSEQQEEKALRDLLAWYRQERRFEPMVRLSRTLRWSGLVIPPAEGNQTRVPAPRAASLNAIQHAASQGDAGEVLLAAEKAFLEPGGQYCLLIQKAAADAATALGQAALAALIQRETVALVERLRGLMALQFADGSPFVEGDTRNWLEGLLSSTTESHGEEASRWAEVALEAGVVCNQSGLADGLKVIDAMATRGRRERTEQDLLKAELCLANQRSELAVPLLEAVAERLDDHGIAAWEPGFAVRVWRLLQQALRARGDGADIQHRIDQISHYISRTDIRAAAAIL</sequence>
<dbReference type="STRING" id="1177154.Y5S_00256"/>
<evidence type="ECO:0000313" key="3">
    <source>
        <dbReference type="EMBL" id="KGD66589.1"/>
    </source>
</evidence>
<reference evidence="3 4" key="1">
    <citation type="submission" date="2012-09" db="EMBL/GenBank/DDBJ databases">
        <title>Genome Sequence of alkane-degrading Bacterium Alcanivorax sp. 19-m-6.</title>
        <authorList>
            <person name="Lai Q."/>
            <person name="Shao Z."/>
        </authorList>
    </citation>
    <scope>NUCLEOTIDE SEQUENCE [LARGE SCALE GENOMIC DNA]</scope>
    <source>
        <strain evidence="3 4">19-m-6</strain>
    </source>
</reference>
<protein>
    <submittedName>
        <fullName evidence="3">ImpA domain-containing protein</fullName>
    </submittedName>
</protein>
<dbReference type="InterPro" id="IPR010657">
    <property type="entry name" value="ImpA_N"/>
</dbReference>
<dbReference type="Proteomes" id="UP000029444">
    <property type="component" value="Unassembled WGS sequence"/>
</dbReference>
<dbReference type="PANTHER" id="PTHR37024:SF5">
    <property type="entry name" value="IMPA N-TERMINAL DOMAIN-CONTAINING PROTEIN"/>
    <property type="match status" value="1"/>
</dbReference>
<dbReference type="OrthoDB" id="1522895at2"/>
<feature type="compositionally biased region" description="Low complexity" evidence="1">
    <location>
        <begin position="177"/>
        <end position="189"/>
    </location>
</feature>
<proteinExistence type="predicted"/>
<evidence type="ECO:0000259" key="2">
    <source>
        <dbReference type="Pfam" id="PF06812"/>
    </source>
</evidence>
<dbReference type="InterPro" id="IPR017739">
    <property type="entry name" value="T6SS-assoc_VCA0119"/>
</dbReference>
<dbReference type="EMBL" id="ARXV01000001">
    <property type="protein sequence ID" value="KGD66589.1"/>
    <property type="molecule type" value="Genomic_DNA"/>
</dbReference>
<evidence type="ECO:0000313" key="4">
    <source>
        <dbReference type="Proteomes" id="UP000029444"/>
    </source>
</evidence>